<evidence type="ECO:0000256" key="1">
    <source>
        <dbReference type="SAM" id="MobiDB-lite"/>
    </source>
</evidence>
<dbReference type="EMBL" id="HBIX01029689">
    <property type="protein sequence ID" value="CAE0727126.1"/>
    <property type="molecule type" value="Transcribed_RNA"/>
</dbReference>
<protein>
    <recommendedName>
        <fullName evidence="4">Nucleotide-diphospho-sugar transferase domain-containing protein</fullName>
    </recommendedName>
</protein>
<feature type="compositionally biased region" description="Low complexity" evidence="1">
    <location>
        <begin position="243"/>
        <end position="253"/>
    </location>
</feature>
<keyword evidence="2" id="KW-1133">Transmembrane helix</keyword>
<accession>A0A7S4EPE4</accession>
<proteinExistence type="predicted"/>
<dbReference type="InterPro" id="IPR050587">
    <property type="entry name" value="GNT1/Glycosyltrans_8"/>
</dbReference>
<keyword evidence="2" id="KW-0812">Transmembrane</keyword>
<dbReference type="AlphaFoldDB" id="A0A7S4EPE4"/>
<evidence type="ECO:0008006" key="4">
    <source>
        <dbReference type="Google" id="ProtNLM"/>
    </source>
</evidence>
<keyword evidence="2" id="KW-0472">Membrane</keyword>
<evidence type="ECO:0000313" key="3">
    <source>
        <dbReference type="EMBL" id="CAE0727126.1"/>
    </source>
</evidence>
<organism evidence="3">
    <name type="scientific">Pseudo-nitzschia australis</name>
    <dbReference type="NCBI Taxonomy" id="44445"/>
    <lineage>
        <taxon>Eukaryota</taxon>
        <taxon>Sar</taxon>
        <taxon>Stramenopiles</taxon>
        <taxon>Ochrophyta</taxon>
        <taxon>Bacillariophyta</taxon>
        <taxon>Bacillariophyceae</taxon>
        <taxon>Bacillariophycidae</taxon>
        <taxon>Bacillariales</taxon>
        <taxon>Bacillariaceae</taxon>
        <taxon>Pseudo-nitzschia</taxon>
    </lineage>
</organism>
<reference evidence="3" key="1">
    <citation type="submission" date="2021-01" db="EMBL/GenBank/DDBJ databases">
        <authorList>
            <person name="Corre E."/>
            <person name="Pelletier E."/>
            <person name="Niang G."/>
            <person name="Scheremetjew M."/>
            <person name="Finn R."/>
            <person name="Kale V."/>
            <person name="Holt S."/>
            <person name="Cochrane G."/>
            <person name="Meng A."/>
            <person name="Brown T."/>
            <person name="Cohen L."/>
        </authorList>
    </citation>
    <scope>NUCLEOTIDE SEQUENCE</scope>
    <source>
        <strain evidence="3">10249 10 AB</strain>
    </source>
</reference>
<name>A0A7S4EPE4_9STRA</name>
<dbReference type="SUPFAM" id="SSF53448">
    <property type="entry name" value="Nucleotide-diphospho-sugar transferases"/>
    <property type="match status" value="1"/>
</dbReference>
<feature type="region of interest" description="Disordered" evidence="1">
    <location>
        <begin position="61"/>
        <end position="83"/>
    </location>
</feature>
<gene>
    <name evidence="3" type="ORF">PAUS00366_LOCUS19886</name>
</gene>
<dbReference type="Gene3D" id="3.90.550.10">
    <property type="entry name" value="Spore Coat Polysaccharide Biosynthesis Protein SpsA, Chain A"/>
    <property type="match status" value="1"/>
</dbReference>
<feature type="compositionally biased region" description="Basic residues" evidence="1">
    <location>
        <begin position="66"/>
        <end position="76"/>
    </location>
</feature>
<dbReference type="InterPro" id="IPR029044">
    <property type="entry name" value="Nucleotide-diphossugar_trans"/>
</dbReference>
<feature type="region of interest" description="Disordered" evidence="1">
    <location>
        <begin position="234"/>
        <end position="253"/>
    </location>
</feature>
<evidence type="ECO:0000256" key="2">
    <source>
        <dbReference type="SAM" id="Phobius"/>
    </source>
</evidence>
<sequence length="543" mass="62850">MAARDHMARNNSHNVYSRYIGSFFLIFAFLEFSRNLLQMKHVSFDDYDLYRFDQPSVSYPINSHTNHTHTHTRTRTRTQTENTKPKTTVAFAVSVTHYNKHNKNENGYYHMDRAAVLHQSIKVAMQKSLRYDYHIYAFVHPDAVDAKPWLERLGYRVQIRDTPFNISEIPNPALIQAQSNGCCKEKEYLKLYSYLLSDYPVAVHMDLDAIVLRPMDDLFDVMTMTTNENTNTMTNASRERAARSSSSSSSSFARHNHQVLESFARTSTMWINNSQNNINSTHASNTILDDPAKINFMFTRDYNMVDPSDPPYKHPYQIGVQGGFLVIRPNQRDFDRMLEIILTGGKGYTIGSGWGGSKLGYGGYYGAATIQGLASFYYDHHEKATRSVELNRCKYNTMVDDPHDFDEDINRTLCRTTEGDGECEDCRETKLKEVYTAHFTVCGKPEWCEILHQQKQRLCWQLMRKWHKIRLSLELEWMNRFSSIDDEDEHGESTTSLYIPKFSKQKEKLRFTMGHCEGKDKYIPLLYPTAGKNKLQSDGATLI</sequence>
<feature type="transmembrane region" description="Helical" evidence="2">
    <location>
        <begin position="15"/>
        <end position="32"/>
    </location>
</feature>
<dbReference type="PANTHER" id="PTHR11183">
    <property type="entry name" value="GLYCOGENIN SUBFAMILY MEMBER"/>
    <property type="match status" value="1"/>
</dbReference>